<keyword evidence="2" id="KW-1185">Reference proteome</keyword>
<sequence>MNINKMIKSCRNYSRLGKSSDAFYLRGMWVKIPSRCAAVIAARLQSGTHSLSTDMIQRRVDQIKQSSTAYSGTSVTSHFLTWMGVLFLLKNKVELEEGEEDDNRLREKEHVYWLVKKMDMKS</sequence>
<gene>
    <name evidence="1" type="ORF">AKG39_18855</name>
</gene>
<proteinExistence type="predicted"/>
<evidence type="ECO:0000313" key="2">
    <source>
        <dbReference type="Proteomes" id="UP000036873"/>
    </source>
</evidence>
<protein>
    <submittedName>
        <fullName evidence="1">Uncharacterized protein</fullName>
    </submittedName>
</protein>
<reference evidence="2" key="1">
    <citation type="submission" date="2015-07" db="EMBL/GenBank/DDBJ databases">
        <title>Draft genome sequence of Acetobacterium bakii DSM 8293, a potential psychrophilic chemical producer through syngas fermentation.</title>
        <authorList>
            <person name="Song Y."/>
            <person name="Hwang S."/>
            <person name="Cho B.-K."/>
        </authorList>
    </citation>
    <scope>NUCLEOTIDE SEQUENCE [LARGE SCALE GENOMIC DNA]</scope>
    <source>
        <strain evidence="2">DSM 8239</strain>
    </source>
</reference>
<dbReference type="Proteomes" id="UP000036873">
    <property type="component" value="Unassembled WGS sequence"/>
</dbReference>
<dbReference type="STRING" id="52689.AKG39_18855"/>
<name>A0A0L6TVB2_9FIRM</name>
<dbReference type="AlphaFoldDB" id="A0A0L6TVB2"/>
<dbReference type="RefSeq" id="WP_050741956.1">
    <property type="nucleotide sequence ID" value="NZ_RXYC01000021.1"/>
</dbReference>
<organism evidence="1 2">
    <name type="scientific">Acetobacterium bakii</name>
    <dbReference type="NCBI Taxonomy" id="52689"/>
    <lineage>
        <taxon>Bacteria</taxon>
        <taxon>Bacillati</taxon>
        <taxon>Bacillota</taxon>
        <taxon>Clostridia</taxon>
        <taxon>Eubacteriales</taxon>
        <taxon>Eubacteriaceae</taxon>
        <taxon>Acetobacterium</taxon>
    </lineage>
</organism>
<accession>A0A0L6TVB2</accession>
<evidence type="ECO:0000313" key="1">
    <source>
        <dbReference type="EMBL" id="KNZ40211.1"/>
    </source>
</evidence>
<dbReference type="EMBL" id="LGYO01000076">
    <property type="protein sequence ID" value="KNZ40211.1"/>
    <property type="molecule type" value="Genomic_DNA"/>
</dbReference>
<comment type="caution">
    <text evidence="1">The sequence shown here is derived from an EMBL/GenBank/DDBJ whole genome shotgun (WGS) entry which is preliminary data.</text>
</comment>